<accession>A0A9W8H6B7</accession>
<feature type="compositionally biased region" description="Basic and acidic residues" evidence="11">
    <location>
        <begin position="417"/>
        <end position="435"/>
    </location>
</feature>
<keyword evidence="7 10" id="KW-0067">ATP-binding</keyword>
<gene>
    <name evidence="13" type="primary">KIC1</name>
    <name evidence="13" type="ORF">GGI19_000358</name>
</gene>
<evidence type="ECO:0000256" key="10">
    <source>
        <dbReference type="PROSITE-ProRule" id="PRU10141"/>
    </source>
</evidence>
<dbReference type="InterPro" id="IPR000719">
    <property type="entry name" value="Prot_kinase_dom"/>
</dbReference>
<evidence type="ECO:0000256" key="2">
    <source>
        <dbReference type="ARBA" id="ARBA00012513"/>
    </source>
</evidence>
<dbReference type="Proteomes" id="UP001140011">
    <property type="component" value="Unassembled WGS sequence"/>
</dbReference>
<evidence type="ECO:0000256" key="7">
    <source>
        <dbReference type="ARBA" id="ARBA00022840"/>
    </source>
</evidence>
<name>A0A9W8H6B7_9FUNG</name>
<dbReference type="OrthoDB" id="248923at2759"/>
<keyword evidence="3" id="KW-0723">Serine/threonine-protein kinase</keyword>
<feature type="compositionally biased region" description="Polar residues" evidence="11">
    <location>
        <begin position="1172"/>
        <end position="1186"/>
    </location>
</feature>
<feature type="compositionally biased region" description="Basic and acidic residues" evidence="11">
    <location>
        <begin position="650"/>
        <end position="661"/>
    </location>
</feature>
<dbReference type="PANTHER" id="PTHR48012">
    <property type="entry name" value="STERILE20-LIKE KINASE, ISOFORM B-RELATED"/>
    <property type="match status" value="1"/>
</dbReference>
<dbReference type="Pfam" id="PF00069">
    <property type="entry name" value="Pkinase"/>
    <property type="match status" value="1"/>
</dbReference>
<dbReference type="FunFam" id="1.10.510.10:FF:000499">
    <property type="entry name" value="Serine/threonine-protein kinase KIC1"/>
    <property type="match status" value="1"/>
</dbReference>
<evidence type="ECO:0000259" key="12">
    <source>
        <dbReference type="PROSITE" id="PS50011"/>
    </source>
</evidence>
<feature type="region of interest" description="Disordered" evidence="11">
    <location>
        <begin position="601"/>
        <end position="663"/>
    </location>
</feature>
<dbReference type="GO" id="GO:0005524">
    <property type="term" value="F:ATP binding"/>
    <property type="evidence" value="ECO:0007669"/>
    <property type="project" value="UniProtKB-UniRule"/>
</dbReference>
<keyword evidence="5 10" id="KW-0547">Nucleotide-binding</keyword>
<evidence type="ECO:0000256" key="4">
    <source>
        <dbReference type="ARBA" id="ARBA00022679"/>
    </source>
</evidence>
<feature type="compositionally biased region" description="Polar residues" evidence="11">
    <location>
        <begin position="396"/>
        <end position="406"/>
    </location>
</feature>
<dbReference type="PROSITE" id="PS00107">
    <property type="entry name" value="PROTEIN_KINASE_ATP"/>
    <property type="match status" value="1"/>
</dbReference>
<keyword evidence="6 13" id="KW-0418">Kinase</keyword>
<comment type="similarity">
    <text evidence="1">Belongs to the protein kinase superfamily. STE Ser/Thr protein kinase family. STE20 subfamily.</text>
</comment>
<keyword evidence="4" id="KW-0808">Transferase</keyword>
<evidence type="ECO:0000313" key="14">
    <source>
        <dbReference type="Proteomes" id="UP001140011"/>
    </source>
</evidence>
<feature type="region of interest" description="Disordered" evidence="11">
    <location>
        <begin position="743"/>
        <end position="789"/>
    </location>
</feature>
<dbReference type="EMBL" id="JANBUH010000009">
    <property type="protein sequence ID" value="KAJ2757005.1"/>
    <property type="molecule type" value="Genomic_DNA"/>
</dbReference>
<evidence type="ECO:0000256" key="1">
    <source>
        <dbReference type="ARBA" id="ARBA00008874"/>
    </source>
</evidence>
<dbReference type="PROSITE" id="PS00108">
    <property type="entry name" value="PROTEIN_KINASE_ST"/>
    <property type="match status" value="1"/>
</dbReference>
<evidence type="ECO:0000256" key="11">
    <source>
        <dbReference type="SAM" id="MobiDB-lite"/>
    </source>
</evidence>
<evidence type="ECO:0000256" key="5">
    <source>
        <dbReference type="ARBA" id="ARBA00022741"/>
    </source>
</evidence>
<comment type="caution">
    <text evidence="13">The sequence shown here is derived from an EMBL/GenBank/DDBJ whole genome shotgun (WGS) entry which is preliminary data.</text>
</comment>
<keyword evidence="14" id="KW-1185">Reference proteome</keyword>
<dbReference type="SMART" id="SM00220">
    <property type="entry name" value="S_TKc"/>
    <property type="match status" value="1"/>
</dbReference>
<dbReference type="EC" id="2.7.11.1" evidence="2"/>
<comment type="catalytic activity">
    <reaction evidence="8">
        <text>L-threonyl-[protein] + ATP = O-phospho-L-threonyl-[protein] + ADP + H(+)</text>
        <dbReference type="Rhea" id="RHEA:46608"/>
        <dbReference type="Rhea" id="RHEA-COMP:11060"/>
        <dbReference type="Rhea" id="RHEA-COMP:11605"/>
        <dbReference type="ChEBI" id="CHEBI:15378"/>
        <dbReference type="ChEBI" id="CHEBI:30013"/>
        <dbReference type="ChEBI" id="CHEBI:30616"/>
        <dbReference type="ChEBI" id="CHEBI:61977"/>
        <dbReference type="ChEBI" id="CHEBI:456216"/>
        <dbReference type="EC" id="2.7.11.1"/>
    </reaction>
</comment>
<organism evidence="13 14">
    <name type="scientific">Coemansia pectinata</name>
    <dbReference type="NCBI Taxonomy" id="1052879"/>
    <lineage>
        <taxon>Eukaryota</taxon>
        <taxon>Fungi</taxon>
        <taxon>Fungi incertae sedis</taxon>
        <taxon>Zoopagomycota</taxon>
        <taxon>Kickxellomycotina</taxon>
        <taxon>Kickxellomycetes</taxon>
        <taxon>Kickxellales</taxon>
        <taxon>Kickxellaceae</taxon>
        <taxon>Coemansia</taxon>
    </lineage>
</organism>
<evidence type="ECO:0000313" key="13">
    <source>
        <dbReference type="EMBL" id="KAJ2757005.1"/>
    </source>
</evidence>
<dbReference type="SUPFAM" id="SSF56112">
    <property type="entry name" value="Protein kinase-like (PK-like)"/>
    <property type="match status" value="1"/>
</dbReference>
<dbReference type="GO" id="GO:0004674">
    <property type="term" value="F:protein serine/threonine kinase activity"/>
    <property type="evidence" value="ECO:0007669"/>
    <property type="project" value="UniProtKB-KW"/>
</dbReference>
<dbReference type="InterPro" id="IPR017441">
    <property type="entry name" value="Protein_kinase_ATP_BS"/>
</dbReference>
<feature type="compositionally biased region" description="Polar residues" evidence="11">
    <location>
        <begin position="872"/>
        <end position="891"/>
    </location>
</feature>
<feature type="binding site" evidence="10">
    <location>
        <position position="39"/>
    </location>
    <ligand>
        <name>ATP</name>
        <dbReference type="ChEBI" id="CHEBI:30616"/>
    </ligand>
</feature>
<sequence>MNQSLSARRYEKEELVGRGAYGVVYRGRDTTTGRVVAIKILNLDNEDDFSDMQREINLLSQLRSPHIAQYYGSFVESSRMWIIMEYASGGSIHKLMQAGPVEEKYSSSIMYGVLLALEYLHSSGIMHRDIKAANILVTDEGVVQLCDFGVARQVMQASAKSYSFVGTPYWMAPEVIQKGQVYDFKADIWSLGITAYEIATGVPPYAEEDPKRALFLIPRKGPKQLTPEQAGKDMRDFVDKCLDVDFTRRPSAHDLLKYNKFVRAGHGKHAAKVSDLITRFNEWYKTARPEEKGLLDGNDAIQSTSEASVAESWNFDCFSVASDGEGGYESHSSLFSNSASAAVSPAVDTQSTGNDAQLSVQSLKRVSRRGGSNSTCRHSHGSSDGSSSNNRGVVPSLNSAMQSQASAKVRSSIKRQSRSDYMKPLRVSERNRRDAMGSLADRSTDDASPDNSDNNGDGNGFTAPKYEPRFVRELFRPDSVHTDDALGALHMRTNFNASATAASSSALGLGRDGLTYPHRTTSRRSLDLSAARASSSGVPTMRITAVEAEDDGHEYIGMEDHTKKKRGYKNFTRTMLGGSEKGIKASQSRFRLVSDSVRRRWLGGSGGSNSSSGAEHKFSTTSLETKPIKKSATSSSHQFLHRSSHKHRVHEAENQYSDQHRNPLLHLVGSDSRRGMGGSSQSQLGDEQNMAALGAQFSEPSASVGRRILSPQQVSADAKSSRRVTIDAFPAAIKRHLRGIHTSTTTAAPDGRSHSAAPSPQMGELSSLADAGSHVRPNGSTGYSDGHRNSKHLWIDTSAGDDNAAVAAASNGNGGDRLPSAVDSQWSMFIGSANDSVYGHMPPSAFAALSGPGSGSGSSANGGVALAKSLGRSVSQHQLSSPIDSDLPSGSRTRHNLPPHAASPSSSQTSLNYPSKLRDAMATLRFLRLNGEKSKSSLLADSMPCLVESNEGSPYLSNAATAWHGDTQSTMFPPRLQSRVSLPQVPIVTPGARVMDSGDRRVTPVGIAIPLPQGHHHVQPPQELSAIHILNAASSLPSIRTALTRELPKSHIDGTKSQLTQHMYVPISPLEQRREQSQVKSARGLAVPLPNSWELREEDEDEHVRRNGNRGVSTLGGSVIGGHLGLAGGLAPRIPRRSMSYSAHSHRDAVELSIKESAPRRGSPALPKPTKQLHSQPSMPLTVTTSQHKHQHKPSISTASPYMSDGRGASSCDEALDEGHVSTSLSSYNMSSRADKSRDMANGAYLQPAAASAASSPGLPTLPVAPDYISSALVPATVNGDIASISPTLRNGTGDITTSRTEPESAMQQLKQSLELYWPLLAVPESSKDDDSTHWRHELALVAGNLVEWLDAMDSEIAALEQARA</sequence>
<dbReference type="Gene3D" id="1.10.510.10">
    <property type="entry name" value="Transferase(Phosphotransferase) domain 1"/>
    <property type="match status" value="1"/>
</dbReference>
<dbReference type="PROSITE" id="PS50011">
    <property type="entry name" value="PROTEIN_KINASE_DOM"/>
    <property type="match status" value="1"/>
</dbReference>
<protein>
    <recommendedName>
        <fullName evidence="2">non-specific serine/threonine protein kinase</fullName>
        <ecNumber evidence="2">2.7.11.1</ecNumber>
    </recommendedName>
</protein>
<evidence type="ECO:0000256" key="6">
    <source>
        <dbReference type="ARBA" id="ARBA00022777"/>
    </source>
</evidence>
<feature type="region of interest" description="Disordered" evidence="11">
    <location>
        <begin position="1153"/>
        <end position="1214"/>
    </location>
</feature>
<feature type="region of interest" description="Disordered" evidence="11">
    <location>
        <begin position="346"/>
        <end position="465"/>
    </location>
</feature>
<dbReference type="GO" id="GO:0005737">
    <property type="term" value="C:cytoplasm"/>
    <property type="evidence" value="ECO:0007669"/>
    <property type="project" value="TreeGrafter"/>
</dbReference>
<dbReference type="InterPro" id="IPR011009">
    <property type="entry name" value="Kinase-like_dom_sf"/>
</dbReference>
<feature type="compositionally biased region" description="Basic residues" evidence="11">
    <location>
        <begin position="639"/>
        <end position="649"/>
    </location>
</feature>
<comment type="catalytic activity">
    <reaction evidence="9">
        <text>L-seryl-[protein] + ATP = O-phospho-L-seryl-[protein] + ADP + H(+)</text>
        <dbReference type="Rhea" id="RHEA:17989"/>
        <dbReference type="Rhea" id="RHEA-COMP:9863"/>
        <dbReference type="Rhea" id="RHEA-COMP:11604"/>
        <dbReference type="ChEBI" id="CHEBI:15378"/>
        <dbReference type="ChEBI" id="CHEBI:29999"/>
        <dbReference type="ChEBI" id="CHEBI:30616"/>
        <dbReference type="ChEBI" id="CHEBI:83421"/>
        <dbReference type="ChEBI" id="CHEBI:456216"/>
        <dbReference type="EC" id="2.7.11.1"/>
    </reaction>
</comment>
<feature type="compositionally biased region" description="Polar residues" evidence="11">
    <location>
        <begin position="348"/>
        <end position="376"/>
    </location>
</feature>
<reference evidence="13" key="1">
    <citation type="submission" date="2022-07" db="EMBL/GenBank/DDBJ databases">
        <title>Phylogenomic reconstructions and comparative analyses of Kickxellomycotina fungi.</title>
        <authorList>
            <person name="Reynolds N.K."/>
            <person name="Stajich J.E."/>
            <person name="Barry K."/>
            <person name="Grigoriev I.V."/>
            <person name="Crous P."/>
            <person name="Smith M.E."/>
        </authorList>
    </citation>
    <scope>NUCLEOTIDE SEQUENCE</scope>
    <source>
        <strain evidence="13">BCRC 34297</strain>
    </source>
</reference>
<evidence type="ECO:0000256" key="3">
    <source>
        <dbReference type="ARBA" id="ARBA00022527"/>
    </source>
</evidence>
<feature type="domain" description="Protein kinase" evidence="12">
    <location>
        <begin position="10"/>
        <end position="262"/>
    </location>
</feature>
<feature type="region of interest" description="Disordered" evidence="11">
    <location>
        <begin position="869"/>
        <end position="912"/>
    </location>
</feature>
<proteinExistence type="inferred from homology"/>
<evidence type="ECO:0000256" key="8">
    <source>
        <dbReference type="ARBA" id="ARBA00047899"/>
    </source>
</evidence>
<evidence type="ECO:0000256" key="9">
    <source>
        <dbReference type="ARBA" id="ARBA00048679"/>
    </source>
</evidence>
<dbReference type="PANTHER" id="PTHR48012:SF10">
    <property type="entry name" value="FI20177P1"/>
    <property type="match status" value="1"/>
</dbReference>
<feature type="compositionally biased region" description="Polar residues" evidence="11">
    <location>
        <begin position="903"/>
        <end position="912"/>
    </location>
</feature>
<dbReference type="InterPro" id="IPR050629">
    <property type="entry name" value="STE20/SPS1-PAK"/>
</dbReference>
<dbReference type="InterPro" id="IPR008271">
    <property type="entry name" value="Ser/Thr_kinase_AS"/>
</dbReference>